<dbReference type="Proteomes" id="UP000008743">
    <property type="component" value="Unassembled WGS sequence"/>
</dbReference>
<feature type="non-terminal residue" evidence="2">
    <location>
        <position position="101"/>
    </location>
</feature>
<evidence type="ECO:0000313" key="3">
    <source>
        <dbReference type="Proteomes" id="UP000008743"/>
    </source>
</evidence>
<accession>A0A0D2WYB4</accession>
<organism evidence="2 3">
    <name type="scientific">Capsaspora owczarzaki (strain ATCC 30864)</name>
    <dbReference type="NCBI Taxonomy" id="595528"/>
    <lineage>
        <taxon>Eukaryota</taxon>
        <taxon>Filasterea</taxon>
        <taxon>Capsaspora</taxon>
    </lineage>
</organism>
<feature type="compositionally biased region" description="Basic and acidic residues" evidence="1">
    <location>
        <begin position="64"/>
        <end position="75"/>
    </location>
</feature>
<proteinExistence type="predicted"/>
<name>A0A0D2WYB4_CAPO3</name>
<dbReference type="AlphaFoldDB" id="A0A0D2WYB4"/>
<feature type="region of interest" description="Disordered" evidence="1">
    <location>
        <begin position="64"/>
        <end position="101"/>
    </location>
</feature>
<evidence type="ECO:0000256" key="1">
    <source>
        <dbReference type="SAM" id="MobiDB-lite"/>
    </source>
</evidence>
<protein>
    <submittedName>
        <fullName evidence="2">Uncharacterized protein</fullName>
    </submittedName>
</protein>
<keyword evidence="3" id="KW-1185">Reference proteome</keyword>
<dbReference type="EMBL" id="KE346419">
    <property type="protein sequence ID" value="KJE98415.1"/>
    <property type="molecule type" value="Genomic_DNA"/>
</dbReference>
<evidence type="ECO:0000313" key="2">
    <source>
        <dbReference type="EMBL" id="KJE98415.1"/>
    </source>
</evidence>
<dbReference type="InParanoid" id="A0A0D2WYB4"/>
<sequence>MGGGWLGNAAQDNARGLKVSKSRIALQASSESDGATKGAARTAISIELFNRVFKQAWKSKRNGIAEELHRQERKAPPPQLQISKRSRGAVSATRMRVDVTL</sequence>
<reference evidence="3" key="1">
    <citation type="submission" date="2011-02" db="EMBL/GenBank/DDBJ databases">
        <title>The Genome Sequence of Capsaspora owczarzaki ATCC 30864.</title>
        <authorList>
            <person name="Russ C."/>
            <person name="Cuomo C."/>
            <person name="Burger G."/>
            <person name="Gray M.W."/>
            <person name="Holland P.W.H."/>
            <person name="King N."/>
            <person name="Lang F.B.F."/>
            <person name="Roger A.J."/>
            <person name="Ruiz-Trillo I."/>
            <person name="Young S.K."/>
            <person name="Zeng Q."/>
            <person name="Gargeya S."/>
            <person name="Alvarado L."/>
            <person name="Berlin A."/>
            <person name="Chapman S.B."/>
            <person name="Chen Z."/>
            <person name="Freedman E."/>
            <person name="Gellesch M."/>
            <person name="Goldberg J."/>
            <person name="Griggs A."/>
            <person name="Gujja S."/>
            <person name="Heilman E."/>
            <person name="Heiman D."/>
            <person name="Howarth C."/>
            <person name="Mehta T."/>
            <person name="Neiman D."/>
            <person name="Pearson M."/>
            <person name="Roberts A."/>
            <person name="Saif S."/>
            <person name="Shea T."/>
            <person name="Shenoy N."/>
            <person name="Sisk P."/>
            <person name="Stolte C."/>
            <person name="Sykes S."/>
            <person name="White J."/>
            <person name="Yandava C."/>
            <person name="Haas B."/>
            <person name="Nusbaum C."/>
            <person name="Birren B."/>
        </authorList>
    </citation>
    <scope>NUCLEOTIDE SEQUENCE</scope>
    <source>
        <strain evidence="3">ATCC 30864</strain>
    </source>
</reference>
<gene>
    <name evidence="2" type="ORF">CAOG_010237</name>
</gene>